<feature type="binding site" evidence="9">
    <location>
        <begin position="354"/>
        <end position="357"/>
    </location>
    <ligand>
        <name>GTP</name>
        <dbReference type="ChEBI" id="CHEBI:37565"/>
    </ligand>
</feature>
<dbReference type="InterPro" id="IPR044145">
    <property type="entry name" value="IF2_II"/>
</dbReference>
<evidence type="ECO:0000313" key="14">
    <source>
        <dbReference type="Proteomes" id="UP000321555"/>
    </source>
</evidence>
<evidence type="ECO:0000313" key="13">
    <source>
        <dbReference type="EMBL" id="QED47584.1"/>
    </source>
</evidence>
<dbReference type="PANTHER" id="PTHR43381">
    <property type="entry name" value="TRANSLATION INITIATION FACTOR IF-2-RELATED"/>
    <property type="match status" value="1"/>
</dbReference>
<dbReference type="PROSITE" id="PS01176">
    <property type="entry name" value="IF2"/>
    <property type="match status" value="1"/>
</dbReference>
<keyword evidence="6 9" id="KW-0648">Protein biosynthesis</keyword>
<keyword evidence="4 9" id="KW-0396">Initiation factor</keyword>
<dbReference type="Gene3D" id="2.40.30.10">
    <property type="entry name" value="Translation factors"/>
    <property type="match status" value="2"/>
</dbReference>
<dbReference type="FunFam" id="2.40.30.10:FF:000008">
    <property type="entry name" value="Translation initiation factor IF-2"/>
    <property type="match status" value="1"/>
</dbReference>
<dbReference type="SUPFAM" id="SSF50447">
    <property type="entry name" value="Translation proteins"/>
    <property type="match status" value="2"/>
</dbReference>
<dbReference type="Gene3D" id="1.10.10.2480">
    <property type="match status" value="1"/>
</dbReference>
<dbReference type="STRING" id="1742359.GCA_001439625_00460"/>
<evidence type="ECO:0000256" key="2">
    <source>
        <dbReference type="ARBA" id="ARBA00020675"/>
    </source>
</evidence>
<keyword evidence="14" id="KW-1185">Reference proteome</keyword>
<evidence type="ECO:0000256" key="11">
    <source>
        <dbReference type="SAM" id="MobiDB-lite"/>
    </source>
</evidence>
<dbReference type="SUPFAM" id="SSF52156">
    <property type="entry name" value="Initiation factor IF2/eIF5b, domain 3"/>
    <property type="match status" value="1"/>
</dbReference>
<dbReference type="HAMAP" id="MF_00100_B">
    <property type="entry name" value="IF_2_B"/>
    <property type="match status" value="1"/>
</dbReference>
<dbReference type="RefSeq" id="WP_057769908.1">
    <property type="nucleotide sequence ID" value="NZ_CP042593.1"/>
</dbReference>
<feature type="region of interest" description="G-domain" evidence="9">
    <location>
        <begin position="248"/>
        <end position="396"/>
    </location>
</feature>
<dbReference type="InterPro" id="IPR027417">
    <property type="entry name" value="P-loop_NTPase"/>
</dbReference>
<evidence type="ECO:0000256" key="10">
    <source>
        <dbReference type="RuleBase" id="RU000644"/>
    </source>
</evidence>
<keyword evidence="5 9" id="KW-0547">Nucleotide-binding</keyword>
<dbReference type="Gene3D" id="3.40.50.300">
    <property type="entry name" value="P-loop containing nucleotide triphosphate hydrolases"/>
    <property type="match status" value="1"/>
</dbReference>
<dbReference type="CDD" id="cd03702">
    <property type="entry name" value="IF2_mtIF2_II"/>
    <property type="match status" value="1"/>
</dbReference>
<dbReference type="Pfam" id="PF00009">
    <property type="entry name" value="GTP_EFTU"/>
    <property type="match status" value="1"/>
</dbReference>
<dbReference type="InterPro" id="IPR005225">
    <property type="entry name" value="Small_GTP-bd"/>
</dbReference>
<dbReference type="EMBL" id="CP042593">
    <property type="protein sequence ID" value="QED47584.1"/>
    <property type="molecule type" value="Genomic_DNA"/>
</dbReference>
<dbReference type="GO" id="GO:0005525">
    <property type="term" value="F:GTP binding"/>
    <property type="evidence" value="ECO:0007669"/>
    <property type="project" value="UniProtKB-KW"/>
</dbReference>
<comment type="function">
    <text evidence="8 9 10">One of the essential components for the initiation of protein synthesis. Protects formylmethionyl-tRNA from spontaneous hydrolysis and promotes its binding to the 30S ribosomal subunits. Also involved in the hydrolysis of GTP during the formation of the 70S ribosomal complex.</text>
</comment>
<gene>
    <name evidence="9 13" type="primary">infB</name>
    <name evidence="13" type="ORF">FSZ17_10100</name>
</gene>
<evidence type="ECO:0000256" key="4">
    <source>
        <dbReference type="ARBA" id="ARBA00022540"/>
    </source>
</evidence>
<dbReference type="Gene3D" id="3.40.50.10050">
    <property type="entry name" value="Translation initiation factor IF- 2, domain 3"/>
    <property type="match status" value="1"/>
</dbReference>
<evidence type="ECO:0000256" key="6">
    <source>
        <dbReference type="ARBA" id="ARBA00022917"/>
    </source>
</evidence>
<evidence type="ECO:0000256" key="7">
    <source>
        <dbReference type="ARBA" id="ARBA00023134"/>
    </source>
</evidence>
<name>A0A5B8Z3B9_CYTDA</name>
<evidence type="ECO:0000256" key="5">
    <source>
        <dbReference type="ARBA" id="ARBA00022741"/>
    </source>
</evidence>
<dbReference type="InterPro" id="IPR009000">
    <property type="entry name" value="Transl_B-barrel_sf"/>
</dbReference>
<dbReference type="PANTHER" id="PTHR43381:SF5">
    <property type="entry name" value="TR-TYPE G DOMAIN-CONTAINING PROTEIN"/>
    <property type="match status" value="1"/>
</dbReference>
<accession>A0A5B8Z3B9</accession>
<protein>
    <recommendedName>
        <fullName evidence="2 9">Translation initiation factor IF-2</fullName>
    </recommendedName>
</protein>
<dbReference type="InterPro" id="IPR023115">
    <property type="entry name" value="TIF_IF2_dom3"/>
</dbReference>
<feature type="binding site" evidence="9">
    <location>
        <begin position="300"/>
        <end position="304"/>
    </location>
    <ligand>
        <name>GTP</name>
        <dbReference type="ChEBI" id="CHEBI:37565"/>
    </ligand>
</feature>
<evidence type="ECO:0000256" key="1">
    <source>
        <dbReference type="ARBA" id="ARBA00007733"/>
    </source>
</evidence>
<dbReference type="PROSITE" id="PS51722">
    <property type="entry name" value="G_TR_2"/>
    <property type="match status" value="1"/>
</dbReference>
<feature type="compositionally biased region" description="Basic and acidic residues" evidence="11">
    <location>
        <begin position="105"/>
        <end position="121"/>
    </location>
</feature>
<feature type="region of interest" description="Disordered" evidence="11">
    <location>
        <begin position="51"/>
        <end position="160"/>
    </location>
</feature>
<dbReference type="FunFam" id="3.40.50.300:FF:000019">
    <property type="entry name" value="Translation initiation factor IF-2"/>
    <property type="match status" value="1"/>
</dbReference>
<reference evidence="14" key="1">
    <citation type="submission" date="2019-08" db="EMBL/GenBank/DDBJ databases">
        <authorList>
            <person name="Zheng X."/>
        </authorList>
    </citation>
    <scope>NUCLEOTIDE SEQUENCE [LARGE SCALE GENOMIC DNA]</scope>
    <source>
        <strain evidence="14">FJAT-25496</strain>
    </source>
</reference>
<sequence length="744" mass="81868">MSKIRVYEYAKKHNVSSKDVIIKLKDMNIEVSNHMTTIEPSAIQKLDSLYGKKDEKQPQKQNNQPAQNQQNSKQAQMKPKAHSSSDNEDSVIANKKMNKPTLKPGEGKKQNQESQQKENKAFNKNKNKNNNNNNNNKNKNNNKGRVQQTQAAQAPKKVKELPEKITFSESLTVAELAKKLYREPSEIIKKLFMLGVMATINQELDKDAIELIATDYGVEVEEEVHIDVTDLEVYFTEDNNAELVERPAVVTIMGHVDHGKTTTLDSIRNTKVTAGEAGGITQHIGAYQVDVNGKKITFLDTPGHAAFTTMRARGAQVTDITILVVAADDGVMPQTVEAINHAKAAEVPIIVAVNKMDKEAANPDRVMQELTEYGLVPEAWGGDTIFVPIAALKGEGIDNLLEMILLVSEVEEYKANSNRNAVGTVIEAQLDKGRGSVATLLVQNGTLKVGDPIVVGNTYGRVRAMVNDLGRRVKVAGPSTPVEITGLNDVPQAGDRFAVLSDEKTARQIGEARAKQALQAQRSEKTRVSLDNLFEHMKQGEMKDLNIVVKADVQGSAEALTTALQKIDVEGVNVRILHTGAGAINESDITLASAFNAIVIGFNVRPDNNAKRAAEAEGVEIRLHRIIYKVIEEIELAMKGMLDPEFEEKIIGQAEVRQTFKVSKVGTIAGSYVTDGKITRDSGIRLIRDGIVIFEGEIDALKRFKDDAKEVSQGYECGVTIKNFNDVKEGDVIEAYIMQEIERK</sequence>
<dbReference type="InterPro" id="IPR006847">
    <property type="entry name" value="IF2_N"/>
</dbReference>
<feature type="compositionally biased region" description="Low complexity" evidence="11">
    <location>
        <begin position="128"/>
        <end position="143"/>
    </location>
</feature>
<dbReference type="NCBIfam" id="TIGR00231">
    <property type="entry name" value="small_GTP"/>
    <property type="match status" value="1"/>
</dbReference>
<dbReference type="Pfam" id="PF22042">
    <property type="entry name" value="EF-G_D2"/>
    <property type="match status" value="1"/>
</dbReference>
<evidence type="ECO:0000256" key="8">
    <source>
        <dbReference type="ARBA" id="ARBA00025162"/>
    </source>
</evidence>
<dbReference type="FunFam" id="2.40.30.10:FF:000007">
    <property type="entry name" value="Translation initiation factor IF-2"/>
    <property type="match status" value="1"/>
</dbReference>
<dbReference type="InterPro" id="IPR036925">
    <property type="entry name" value="TIF_IF2_dom3_sf"/>
</dbReference>
<dbReference type="GO" id="GO:0003743">
    <property type="term" value="F:translation initiation factor activity"/>
    <property type="evidence" value="ECO:0007669"/>
    <property type="project" value="UniProtKB-UniRule"/>
</dbReference>
<dbReference type="GO" id="GO:0005829">
    <property type="term" value="C:cytosol"/>
    <property type="evidence" value="ECO:0007669"/>
    <property type="project" value="TreeGrafter"/>
</dbReference>
<proteinExistence type="inferred from homology"/>
<dbReference type="CDD" id="cd01887">
    <property type="entry name" value="IF2_eIF5B"/>
    <property type="match status" value="1"/>
</dbReference>
<dbReference type="InterPro" id="IPR000178">
    <property type="entry name" value="TF_IF2_bacterial-like"/>
</dbReference>
<organism evidence="13 14">
    <name type="scientific">Cytobacillus dafuensis</name>
    <name type="common">Bacillus dafuensis</name>
    <dbReference type="NCBI Taxonomy" id="1742359"/>
    <lineage>
        <taxon>Bacteria</taxon>
        <taxon>Bacillati</taxon>
        <taxon>Bacillota</taxon>
        <taxon>Bacilli</taxon>
        <taxon>Bacillales</taxon>
        <taxon>Bacillaceae</taxon>
        <taxon>Cytobacillus</taxon>
    </lineage>
</organism>
<keyword evidence="3 9" id="KW-0963">Cytoplasm</keyword>
<dbReference type="Pfam" id="PF04760">
    <property type="entry name" value="IF2_N"/>
    <property type="match status" value="2"/>
</dbReference>
<dbReference type="NCBIfam" id="TIGR00487">
    <property type="entry name" value="IF-2"/>
    <property type="match status" value="1"/>
</dbReference>
<dbReference type="SUPFAM" id="SSF52540">
    <property type="entry name" value="P-loop containing nucleoside triphosphate hydrolases"/>
    <property type="match status" value="1"/>
</dbReference>
<dbReference type="KEGG" id="bda:FSZ17_10100"/>
<comment type="similarity">
    <text evidence="1 9 10">Belongs to the TRAFAC class translation factor GTPase superfamily. Classic translation factor GTPase family. IF-2 subfamily.</text>
</comment>
<evidence type="ECO:0000259" key="12">
    <source>
        <dbReference type="PROSITE" id="PS51722"/>
    </source>
</evidence>
<evidence type="ECO:0000256" key="9">
    <source>
        <dbReference type="HAMAP-Rule" id="MF_00100"/>
    </source>
</evidence>
<dbReference type="InterPro" id="IPR015760">
    <property type="entry name" value="TIF_IF2"/>
</dbReference>
<feature type="domain" description="Tr-type G" evidence="12">
    <location>
        <begin position="245"/>
        <end position="414"/>
    </location>
</feature>
<keyword evidence="7 9" id="KW-0342">GTP-binding</keyword>
<dbReference type="AlphaFoldDB" id="A0A5B8Z3B9"/>
<dbReference type="FunFam" id="3.40.50.10050:FF:000001">
    <property type="entry name" value="Translation initiation factor IF-2"/>
    <property type="match status" value="1"/>
</dbReference>
<dbReference type="InterPro" id="IPR000795">
    <property type="entry name" value="T_Tr_GTP-bd_dom"/>
</dbReference>
<comment type="subcellular location">
    <subcellularLocation>
        <location evidence="9">Cytoplasm</location>
    </subcellularLocation>
</comment>
<dbReference type="InterPro" id="IPR053905">
    <property type="entry name" value="EF-G-like_DII"/>
</dbReference>
<dbReference type="GO" id="GO:0003924">
    <property type="term" value="F:GTPase activity"/>
    <property type="evidence" value="ECO:0007669"/>
    <property type="project" value="UniProtKB-UniRule"/>
</dbReference>
<feature type="binding site" evidence="9">
    <location>
        <begin position="254"/>
        <end position="261"/>
    </location>
    <ligand>
        <name>GTP</name>
        <dbReference type="ChEBI" id="CHEBI:37565"/>
    </ligand>
</feature>
<dbReference type="Proteomes" id="UP000321555">
    <property type="component" value="Chromosome"/>
</dbReference>
<dbReference type="Pfam" id="PF11987">
    <property type="entry name" value="IF-2"/>
    <property type="match status" value="1"/>
</dbReference>
<dbReference type="OrthoDB" id="9811804at2"/>
<dbReference type="CDD" id="cd03692">
    <property type="entry name" value="mtIF2_IVc"/>
    <property type="match status" value="1"/>
</dbReference>
<evidence type="ECO:0000256" key="3">
    <source>
        <dbReference type="ARBA" id="ARBA00022490"/>
    </source>
</evidence>
<feature type="compositionally biased region" description="Low complexity" evidence="11">
    <location>
        <begin position="59"/>
        <end position="76"/>
    </location>
</feature>